<name>A0A926UPT3_9CYAN</name>
<dbReference type="AlphaFoldDB" id="A0A926UPT3"/>
<feature type="transmembrane region" description="Helical" evidence="6">
    <location>
        <begin position="480"/>
        <end position="502"/>
    </location>
</feature>
<dbReference type="Gene3D" id="1.10.510.10">
    <property type="entry name" value="Transferase(Phosphotransferase) domain 1"/>
    <property type="match status" value="1"/>
</dbReference>
<dbReference type="PANTHER" id="PTHR43289">
    <property type="entry name" value="MITOGEN-ACTIVATED PROTEIN KINASE KINASE KINASE 20-RELATED"/>
    <property type="match status" value="1"/>
</dbReference>
<dbReference type="GO" id="GO:0004674">
    <property type="term" value="F:protein serine/threonine kinase activity"/>
    <property type="evidence" value="ECO:0007669"/>
    <property type="project" value="UniProtKB-KW"/>
</dbReference>
<evidence type="ECO:0000256" key="4">
    <source>
        <dbReference type="ARBA" id="ARBA00022840"/>
    </source>
</evidence>
<evidence type="ECO:0000256" key="2">
    <source>
        <dbReference type="ARBA" id="ARBA00022741"/>
    </source>
</evidence>
<dbReference type="CDD" id="cd14014">
    <property type="entry name" value="STKc_PknB_like"/>
    <property type="match status" value="1"/>
</dbReference>
<evidence type="ECO:0000256" key="5">
    <source>
        <dbReference type="PROSITE-ProRule" id="PRU10141"/>
    </source>
</evidence>
<keyword evidence="2 5" id="KW-0547">Nucleotide-binding</keyword>
<dbReference type="InterPro" id="IPR000719">
    <property type="entry name" value="Prot_kinase_dom"/>
</dbReference>
<keyword evidence="1" id="KW-0808">Transferase</keyword>
<evidence type="ECO:0000313" key="9">
    <source>
        <dbReference type="Proteomes" id="UP000631421"/>
    </source>
</evidence>
<dbReference type="InterPro" id="IPR017441">
    <property type="entry name" value="Protein_kinase_ATP_BS"/>
</dbReference>
<feature type="binding site" evidence="5">
    <location>
        <position position="44"/>
    </location>
    <ligand>
        <name>ATP</name>
        <dbReference type="ChEBI" id="CHEBI:30616"/>
    </ligand>
</feature>
<dbReference type="SUPFAM" id="SSF56112">
    <property type="entry name" value="Protein kinase-like (PK-like)"/>
    <property type="match status" value="1"/>
</dbReference>
<gene>
    <name evidence="8" type="ORF">H6F44_00535</name>
</gene>
<dbReference type="Pfam" id="PF00069">
    <property type="entry name" value="Pkinase"/>
    <property type="match status" value="1"/>
</dbReference>
<keyword evidence="3 8" id="KW-0418">Kinase</keyword>
<keyword evidence="6" id="KW-0812">Transmembrane</keyword>
<feature type="transmembrane region" description="Helical" evidence="6">
    <location>
        <begin position="326"/>
        <end position="343"/>
    </location>
</feature>
<dbReference type="Proteomes" id="UP000631421">
    <property type="component" value="Unassembled WGS sequence"/>
</dbReference>
<keyword evidence="8" id="KW-0723">Serine/threonine-protein kinase</keyword>
<evidence type="ECO:0000256" key="6">
    <source>
        <dbReference type="SAM" id="Phobius"/>
    </source>
</evidence>
<feature type="transmembrane region" description="Helical" evidence="6">
    <location>
        <begin position="423"/>
        <end position="441"/>
    </location>
</feature>
<evidence type="ECO:0000256" key="3">
    <source>
        <dbReference type="ARBA" id="ARBA00022777"/>
    </source>
</evidence>
<organism evidence="8 9">
    <name type="scientific">Pseudanabaena cinerea FACHB-1277</name>
    <dbReference type="NCBI Taxonomy" id="2949581"/>
    <lineage>
        <taxon>Bacteria</taxon>
        <taxon>Bacillati</taxon>
        <taxon>Cyanobacteriota</taxon>
        <taxon>Cyanophyceae</taxon>
        <taxon>Pseudanabaenales</taxon>
        <taxon>Pseudanabaenaceae</taxon>
        <taxon>Pseudanabaena</taxon>
        <taxon>Pseudanabaena cinerea</taxon>
    </lineage>
</organism>
<dbReference type="PANTHER" id="PTHR43289:SF34">
    <property type="entry name" value="SERINE_THREONINE-PROTEIN KINASE YBDM-RELATED"/>
    <property type="match status" value="1"/>
</dbReference>
<reference evidence="8" key="1">
    <citation type="journal article" date="2015" name="ISME J.">
        <title>Draft Genome Sequence of Streptomyces incarnatus NRRL8089, which Produces the Nucleoside Antibiotic Sinefungin.</title>
        <authorList>
            <person name="Oshima K."/>
            <person name="Hattori M."/>
            <person name="Shimizu H."/>
            <person name="Fukuda K."/>
            <person name="Nemoto M."/>
            <person name="Inagaki K."/>
            <person name="Tamura T."/>
        </authorList>
    </citation>
    <scope>NUCLEOTIDE SEQUENCE</scope>
    <source>
        <strain evidence="8">FACHB-1277</strain>
    </source>
</reference>
<keyword evidence="4 5" id="KW-0067">ATP-binding</keyword>
<comment type="caution">
    <text evidence="8">The sequence shown here is derived from an EMBL/GenBank/DDBJ whole genome shotgun (WGS) entry which is preliminary data.</text>
</comment>
<evidence type="ECO:0000259" key="7">
    <source>
        <dbReference type="PROSITE" id="PS50011"/>
    </source>
</evidence>
<dbReference type="RefSeq" id="WP_190348959.1">
    <property type="nucleotide sequence ID" value="NZ_JACJPY010000001.1"/>
</dbReference>
<protein>
    <submittedName>
        <fullName evidence="8">Serine/threonine protein kinase</fullName>
    </submittedName>
</protein>
<feature type="domain" description="Protein kinase" evidence="7">
    <location>
        <begin position="16"/>
        <end position="272"/>
    </location>
</feature>
<evidence type="ECO:0000256" key="1">
    <source>
        <dbReference type="ARBA" id="ARBA00022679"/>
    </source>
</evidence>
<keyword evidence="6" id="KW-1133">Transmembrane helix</keyword>
<feature type="transmembrane region" description="Helical" evidence="6">
    <location>
        <begin position="363"/>
        <end position="385"/>
    </location>
</feature>
<dbReference type="GO" id="GO:0005524">
    <property type="term" value="F:ATP binding"/>
    <property type="evidence" value="ECO:0007669"/>
    <property type="project" value="UniProtKB-UniRule"/>
</dbReference>
<accession>A0A926UPT3</accession>
<keyword evidence="9" id="KW-1185">Reference proteome</keyword>
<evidence type="ECO:0000313" key="8">
    <source>
        <dbReference type="EMBL" id="MBD2148621.1"/>
    </source>
</evidence>
<dbReference type="PROSITE" id="PS50011">
    <property type="entry name" value="PROTEIN_KINASE_DOM"/>
    <property type="match status" value="1"/>
</dbReference>
<dbReference type="PROSITE" id="PS00107">
    <property type="entry name" value="PROTEIN_KINASE_ATP"/>
    <property type="match status" value="1"/>
</dbReference>
<feature type="transmembrane region" description="Helical" evidence="6">
    <location>
        <begin position="448"/>
        <end position="468"/>
    </location>
</feature>
<reference evidence="8" key="2">
    <citation type="submission" date="2020-08" db="EMBL/GenBank/DDBJ databases">
        <authorList>
            <person name="Chen M."/>
            <person name="Teng W."/>
            <person name="Zhao L."/>
            <person name="Hu C."/>
            <person name="Zhou Y."/>
            <person name="Han B."/>
            <person name="Song L."/>
            <person name="Shu W."/>
        </authorList>
    </citation>
    <scope>NUCLEOTIDE SEQUENCE</scope>
    <source>
        <strain evidence="8">FACHB-1277</strain>
    </source>
</reference>
<sequence length="504" mass="54909">MAFADGWLIDGTNYQYRIVKVIGEGGFGITYLAKRNDGSDVVVKTLNDKMQNERDFNDLQAKFMKEAFFLKGCKHPHIVKILDICQSVNLWCMVMDAIDGETLWERVEKKGALPESEALGYIQQIGSALEYMHNLDEPLLHRDLNPKNIMIRRQTKDAVLIDFGLAREFVQDKTGKHTAMAFPGFAPIEQYDYNAKRGAYTDVYGLAAALYFALTAECPTPSFNIVAGVALVPPRRIQPNIDGRVEKAILHGMKLKASDRPQSVQKWIDELIPPPPKLPKPPKATVRQTSTSSIIKNSTWIALGLSFTIYAATGIALAIAQAKSAVWLLLVESIVMISLSPLVGDWLNGLEKQGKLKGFWKKFLVVFAIAGINAILSTLALNQVAIAYDKNFSFQELLIIGAVAWGGGGFGTLAATWSWAWAMAWAVAWGMLAGTGTWAVAAAVSTSVAMNWAVTVAVAVAAVVAGSSEELLESVGKWKATMILFATGLAALGVGLLVKVLFVR</sequence>
<proteinExistence type="predicted"/>
<feature type="transmembrane region" description="Helical" evidence="6">
    <location>
        <begin position="300"/>
        <end position="319"/>
    </location>
</feature>
<feature type="transmembrane region" description="Helical" evidence="6">
    <location>
        <begin position="397"/>
        <end position="417"/>
    </location>
</feature>
<dbReference type="EMBL" id="JACJPY010000001">
    <property type="protein sequence ID" value="MBD2148621.1"/>
    <property type="molecule type" value="Genomic_DNA"/>
</dbReference>
<keyword evidence="6" id="KW-0472">Membrane</keyword>
<dbReference type="InterPro" id="IPR011009">
    <property type="entry name" value="Kinase-like_dom_sf"/>
</dbReference>